<evidence type="ECO:0000256" key="1">
    <source>
        <dbReference type="RuleBase" id="RU365079"/>
    </source>
</evidence>
<proteinExistence type="inferred from homology"/>
<dbReference type="AlphaFoldDB" id="D8RIM4"/>
<dbReference type="GO" id="GO:0005744">
    <property type="term" value="C:TIM23 mitochondrial import inner membrane translocase complex"/>
    <property type="evidence" value="ECO:0007669"/>
    <property type="project" value="UniProtKB-UniRule"/>
</dbReference>
<dbReference type="KEGG" id="smo:SELMODRAFT_4536"/>
<dbReference type="Proteomes" id="UP000001514">
    <property type="component" value="Unassembled WGS sequence"/>
</dbReference>
<dbReference type="SMART" id="SM00577">
    <property type="entry name" value="CPDc"/>
    <property type="match status" value="1"/>
</dbReference>
<dbReference type="Gene3D" id="3.40.50.1000">
    <property type="entry name" value="HAD superfamily/HAD-like"/>
    <property type="match status" value="1"/>
</dbReference>
<dbReference type="InterPro" id="IPR050365">
    <property type="entry name" value="TIM50"/>
</dbReference>
<dbReference type="SUPFAM" id="SSF56784">
    <property type="entry name" value="HAD-like"/>
    <property type="match status" value="1"/>
</dbReference>
<dbReference type="InParanoid" id="D8RIM4"/>
<evidence type="ECO:0000313" key="4">
    <source>
        <dbReference type="Proteomes" id="UP000001514"/>
    </source>
</evidence>
<comment type="similarity">
    <text evidence="1">Belongs to the TIM50 family.</text>
</comment>
<dbReference type="CDD" id="cd07521">
    <property type="entry name" value="HAD_FCP1-like"/>
    <property type="match status" value="1"/>
</dbReference>
<feature type="domain" description="FCP1 homology" evidence="2">
    <location>
        <begin position="7"/>
        <end position="171"/>
    </location>
</feature>
<keyword evidence="1" id="KW-0813">Transport</keyword>
<protein>
    <recommendedName>
        <fullName evidence="1">Mitochondrial import inner membrane translocase subunit TIM50</fullName>
    </recommendedName>
</protein>
<dbReference type="STRING" id="88036.D8RIM4"/>
<accession>D8RIM4</accession>
<feature type="non-terminal residue" evidence="3">
    <location>
        <position position="1"/>
    </location>
</feature>
<reference evidence="3 4" key="1">
    <citation type="journal article" date="2011" name="Science">
        <title>The Selaginella genome identifies genetic changes associated with the evolution of vascular plants.</title>
        <authorList>
            <person name="Banks J.A."/>
            <person name="Nishiyama T."/>
            <person name="Hasebe M."/>
            <person name="Bowman J.L."/>
            <person name="Gribskov M."/>
            <person name="dePamphilis C."/>
            <person name="Albert V.A."/>
            <person name="Aono N."/>
            <person name="Aoyama T."/>
            <person name="Ambrose B.A."/>
            <person name="Ashton N.W."/>
            <person name="Axtell M.J."/>
            <person name="Barker E."/>
            <person name="Barker M.S."/>
            <person name="Bennetzen J.L."/>
            <person name="Bonawitz N.D."/>
            <person name="Chapple C."/>
            <person name="Cheng C."/>
            <person name="Correa L.G."/>
            <person name="Dacre M."/>
            <person name="DeBarry J."/>
            <person name="Dreyer I."/>
            <person name="Elias M."/>
            <person name="Engstrom E.M."/>
            <person name="Estelle M."/>
            <person name="Feng L."/>
            <person name="Finet C."/>
            <person name="Floyd S.K."/>
            <person name="Frommer W.B."/>
            <person name="Fujita T."/>
            <person name="Gramzow L."/>
            <person name="Gutensohn M."/>
            <person name="Harholt J."/>
            <person name="Hattori M."/>
            <person name="Heyl A."/>
            <person name="Hirai T."/>
            <person name="Hiwatashi Y."/>
            <person name="Ishikawa M."/>
            <person name="Iwata M."/>
            <person name="Karol K.G."/>
            <person name="Koehler B."/>
            <person name="Kolukisaoglu U."/>
            <person name="Kubo M."/>
            <person name="Kurata T."/>
            <person name="Lalonde S."/>
            <person name="Li K."/>
            <person name="Li Y."/>
            <person name="Litt A."/>
            <person name="Lyons E."/>
            <person name="Manning G."/>
            <person name="Maruyama T."/>
            <person name="Michael T.P."/>
            <person name="Mikami K."/>
            <person name="Miyazaki S."/>
            <person name="Morinaga S."/>
            <person name="Murata T."/>
            <person name="Mueller-Roeber B."/>
            <person name="Nelson D.R."/>
            <person name="Obara M."/>
            <person name="Oguri Y."/>
            <person name="Olmstead R.G."/>
            <person name="Onodera N."/>
            <person name="Petersen B.L."/>
            <person name="Pils B."/>
            <person name="Prigge M."/>
            <person name="Rensing S.A."/>
            <person name="Riano-Pachon D.M."/>
            <person name="Roberts A.W."/>
            <person name="Sato Y."/>
            <person name="Scheller H.V."/>
            <person name="Schulz B."/>
            <person name="Schulz C."/>
            <person name="Shakirov E.V."/>
            <person name="Shibagaki N."/>
            <person name="Shinohara N."/>
            <person name="Shippen D.E."/>
            <person name="Soerensen I."/>
            <person name="Sotooka R."/>
            <person name="Sugimoto N."/>
            <person name="Sugita M."/>
            <person name="Sumikawa N."/>
            <person name="Tanurdzic M."/>
            <person name="Theissen G."/>
            <person name="Ulvskov P."/>
            <person name="Wakazuki S."/>
            <person name="Weng J.K."/>
            <person name="Willats W.W."/>
            <person name="Wipf D."/>
            <person name="Wolf P.G."/>
            <person name="Yang L."/>
            <person name="Zimmer A.D."/>
            <person name="Zhu Q."/>
            <person name="Mitros T."/>
            <person name="Hellsten U."/>
            <person name="Loque D."/>
            <person name="Otillar R."/>
            <person name="Salamov A."/>
            <person name="Schmutz J."/>
            <person name="Shapiro H."/>
            <person name="Lindquist E."/>
            <person name="Lucas S."/>
            <person name="Rokhsar D."/>
            <person name="Grigoriev I.V."/>
        </authorList>
    </citation>
    <scope>NUCLEOTIDE SEQUENCE [LARGE SCALE GENOMIC DNA]</scope>
</reference>
<keyword evidence="1" id="KW-0496">Mitochondrion</keyword>
<keyword evidence="1" id="KW-0811">Translocation</keyword>
<organism evidence="4">
    <name type="scientific">Selaginella moellendorffii</name>
    <name type="common">Spikemoss</name>
    <dbReference type="NCBI Taxonomy" id="88036"/>
    <lineage>
        <taxon>Eukaryota</taxon>
        <taxon>Viridiplantae</taxon>
        <taxon>Streptophyta</taxon>
        <taxon>Embryophyta</taxon>
        <taxon>Tracheophyta</taxon>
        <taxon>Lycopodiopsida</taxon>
        <taxon>Selaginellales</taxon>
        <taxon>Selaginellaceae</taxon>
        <taxon>Selaginella</taxon>
    </lineage>
</organism>
<dbReference type="GO" id="GO:0015031">
    <property type="term" value="P:protein transport"/>
    <property type="evidence" value="ECO:0007669"/>
    <property type="project" value="UniProtKB-KW"/>
</dbReference>
<keyword evidence="4" id="KW-1185">Reference proteome</keyword>
<dbReference type="InterPro" id="IPR023214">
    <property type="entry name" value="HAD_sf"/>
</dbReference>
<dbReference type="InterPro" id="IPR036412">
    <property type="entry name" value="HAD-like_sf"/>
</dbReference>
<dbReference type="InterPro" id="IPR004274">
    <property type="entry name" value="FCP1_dom"/>
</dbReference>
<evidence type="ECO:0000313" key="3">
    <source>
        <dbReference type="EMBL" id="EFJ28276.1"/>
    </source>
</evidence>
<keyword evidence="1" id="KW-0653">Protein transport</keyword>
<sequence length="177" mass="20136">LGEQRVGDRGKPTLILDLDGTLIATSRQAKLHACFDFVVEFDSEEQPVWVSKRPGLDDFLRQASEIYEVVVFSLGRKSYVEKMREAIDPSGSFVATWLARDSCSGSSEIKDYKDLNSPKLGRELRKVVWVDDFRDSFKMNLESGIVVPMFRNSSRDDDRVLFDLLPLLKRIAGEDDL</sequence>
<feature type="non-terminal residue" evidence="3">
    <location>
        <position position="177"/>
    </location>
</feature>
<dbReference type="GO" id="GO:0004721">
    <property type="term" value="F:phosphoprotein phosphatase activity"/>
    <property type="evidence" value="ECO:0000318"/>
    <property type="project" value="GO_Central"/>
</dbReference>
<keyword evidence="1" id="KW-0809">Transit peptide</keyword>
<gene>
    <name evidence="3" type="ORF">SELMODRAFT_4536</name>
</gene>
<dbReference type="PANTHER" id="PTHR12210">
    <property type="entry name" value="DULLARD PROTEIN PHOSPHATASE"/>
    <property type="match status" value="1"/>
</dbReference>
<dbReference type="Gramene" id="EFJ28276">
    <property type="protein sequence ID" value="EFJ28276"/>
    <property type="gene ID" value="SELMODRAFT_4536"/>
</dbReference>
<comment type="subcellular location">
    <subcellularLocation>
        <location evidence="1">Mitochondrion inner membrane</location>
        <topology evidence="1">Single-pass membrane protein</topology>
    </subcellularLocation>
</comment>
<comment type="subunit">
    <text evidence="1">Component of the TIM23 complex.</text>
</comment>
<dbReference type="EMBL" id="GL377580">
    <property type="protein sequence ID" value="EFJ28276.1"/>
    <property type="molecule type" value="Genomic_DNA"/>
</dbReference>
<dbReference type="PROSITE" id="PS50969">
    <property type="entry name" value="FCP1"/>
    <property type="match status" value="1"/>
</dbReference>
<evidence type="ECO:0000259" key="2">
    <source>
        <dbReference type="PROSITE" id="PS50969"/>
    </source>
</evidence>
<comment type="function">
    <text evidence="1">Essential component of the TIM23 complex, a complex that mediates the translocation of transit peptide-containing proteins across the mitochondrial inner membrane.</text>
</comment>
<dbReference type="Pfam" id="PF03031">
    <property type="entry name" value="NIF"/>
    <property type="match status" value="1"/>
</dbReference>
<name>D8RIM4_SELML</name>
<dbReference type="eggNOG" id="KOG1605">
    <property type="taxonomic scope" value="Eukaryota"/>
</dbReference>
<dbReference type="HOGENOM" id="CLU_020262_4_5_1"/>